<dbReference type="Pfam" id="PF02784">
    <property type="entry name" value="Orn_Arg_deC_N"/>
    <property type="match status" value="1"/>
</dbReference>
<dbReference type="InterPro" id="IPR029066">
    <property type="entry name" value="PLP-binding_barrel"/>
</dbReference>
<protein>
    <submittedName>
        <fullName evidence="4">Diaminopimelate decarboxylase</fullName>
    </submittedName>
</protein>
<dbReference type="GO" id="GO:0009089">
    <property type="term" value="P:lysine biosynthetic process via diaminopimelate"/>
    <property type="evidence" value="ECO:0007669"/>
    <property type="project" value="TreeGrafter"/>
</dbReference>
<evidence type="ECO:0000256" key="1">
    <source>
        <dbReference type="ARBA" id="ARBA00001933"/>
    </source>
</evidence>
<dbReference type="EMBL" id="FRAC01000055">
    <property type="protein sequence ID" value="SHL79139.1"/>
    <property type="molecule type" value="Genomic_DNA"/>
</dbReference>
<evidence type="ECO:0000313" key="5">
    <source>
        <dbReference type="Proteomes" id="UP000184386"/>
    </source>
</evidence>
<dbReference type="STRING" id="1121322.SAMN02745136_05705"/>
<name>A0A1M7DIX8_9FIRM</name>
<dbReference type="GO" id="GO:0008836">
    <property type="term" value="F:diaminopimelate decarboxylase activity"/>
    <property type="evidence" value="ECO:0007669"/>
    <property type="project" value="TreeGrafter"/>
</dbReference>
<dbReference type="InterPro" id="IPR009006">
    <property type="entry name" value="Ala_racemase/Decarboxylase_C"/>
</dbReference>
<feature type="domain" description="Orn/DAP/Arg decarboxylase 2 N-terminal" evidence="3">
    <location>
        <begin position="26"/>
        <end position="254"/>
    </location>
</feature>
<keyword evidence="2" id="KW-0663">Pyridoxal phosphate</keyword>
<accession>A0A1M7DIX8</accession>
<reference evidence="4 5" key="1">
    <citation type="submission" date="2016-11" db="EMBL/GenBank/DDBJ databases">
        <authorList>
            <person name="Jaros S."/>
            <person name="Januszkiewicz K."/>
            <person name="Wedrychowicz H."/>
        </authorList>
    </citation>
    <scope>NUCLEOTIDE SEQUENCE [LARGE SCALE GENOMIC DNA]</scope>
    <source>
        <strain evidence="4 5">DSM 15929</strain>
    </source>
</reference>
<comment type="cofactor">
    <cofactor evidence="1">
        <name>pyridoxal 5'-phosphate</name>
        <dbReference type="ChEBI" id="CHEBI:597326"/>
    </cofactor>
</comment>
<sequence length="391" mass="44797">MNEDKFSQAISQFKTPFYLFDTDRLAVQIQKIRASLGTEVELCYAMKANPFLIKEMEDIIESFEVCSPGEFHICERSGVSMDKIVLSGVYKKPEDIEYVLSKYGNQIIYTIESLSHWEIIEEYTRKHQLPVRVLLRLTSGNQFGMDESLLRQIIEKAPYPFISIEGIQFFSGTQKKAPKKLEKELSMLDGLCLDLKEQYGFQVEKLEYGPGLPICYFEEEKDEEEEMLSSLSLLIKDLKFGGKVALEMGRFIAAPCGTYVTSVVDTKINKGLSYCIVDGGMHHINYYGQMLAMKKPPIHLWNKQDGETKEWTVCGSLCTVNDVLVKQYPFTGLRQGDKLIFHKVGAYSVTEGISLFLSRELPQVLLYSEKDKIRLARKNYPTDILNYFELS</sequence>
<dbReference type="PANTHER" id="PTHR43727">
    <property type="entry name" value="DIAMINOPIMELATE DECARBOXYLASE"/>
    <property type="match status" value="1"/>
</dbReference>
<organism evidence="4 5">
    <name type="scientific">Anaerocolumna jejuensis DSM 15929</name>
    <dbReference type="NCBI Taxonomy" id="1121322"/>
    <lineage>
        <taxon>Bacteria</taxon>
        <taxon>Bacillati</taxon>
        <taxon>Bacillota</taxon>
        <taxon>Clostridia</taxon>
        <taxon>Lachnospirales</taxon>
        <taxon>Lachnospiraceae</taxon>
        <taxon>Anaerocolumna</taxon>
    </lineage>
</organism>
<evidence type="ECO:0000313" key="4">
    <source>
        <dbReference type="EMBL" id="SHL79139.1"/>
    </source>
</evidence>
<dbReference type="PANTHER" id="PTHR43727:SF2">
    <property type="entry name" value="GROUP IV DECARBOXYLASE"/>
    <property type="match status" value="1"/>
</dbReference>
<evidence type="ECO:0000256" key="2">
    <source>
        <dbReference type="ARBA" id="ARBA00022898"/>
    </source>
</evidence>
<dbReference type="InterPro" id="IPR022644">
    <property type="entry name" value="De-COase2_N"/>
</dbReference>
<dbReference type="AlphaFoldDB" id="A0A1M7DIX8"/>
<dbReference type="Proteomes" id="UP000184386">
    <property type="component" value="Unassembled WGS sequence"/>
</dbReference>
<dbReference type="OrthoDB" id="9802241at2"/>
<dbReference type="Gene3D" id="2.40.37.10">
    <property type="entry name" value="Lyase, Ornithine Decarboxylase, Chain A, domain 1"/>
    <property type="match status" value="1"/>
</dbReference>
<dbReference type="SUPFAM" id="SSF50621">
    <property type="entry name" value="Alanine racemase C-terminal domain-like"/>
    <property type="match status" value="1"/>
</dbReference>
<gene>
    <name evidence="4" type="ORF">SAMN02745136_05705</name>
</gene>
<dbReference type="RefSeq" id="WP_073280572.1">
    <property type="nucleotide sequence ID" value="NZ_FRAC01000055.1"/>
</dbReference>
<proteinExistence type="predicted"/>
<keyword evidence="5" id="KW-1185">Reference proteome</keyword>
<dbReference type="SUPFAM" id="SSF51419">
    <property type="entry name" value="PLP-binding barrel"/>
    <property type="match status" value="1"/>
</dbReference>
<dbReference type="Gene3D" id="3.20.20.10">
    <property type="entry name" value="Alanine racemase"/>
    <property type="match status" value="1"/>
</dbReference>
<evidence type="ECO:0000259" key="3">
    <source>
        <dbReference type="Pfam" id="PF02784"/>
    </source>
</evidence>